<dbReference type="Pfam" id="PF00058">
    <property type="entry name" value="Ldl_recept_b"/>
    <property type="match status" value="6"/>
</dbReference>
<evidence type="ECO:0000256" key="14">
    <source>
        <dbReference type="PROSITE-ProRule" id="PRU00124"/>
    </source>
</evidence>
<evidence type="ECO:0000256" key="2">
    <source>
        <dbReference type="ARBA" id="ARBA00009939"/>
    </source>
</evidence>
<sequence length="1525" mass="170330">MFGQAALLGSLPVCKIRLVCDVGEFLCADGRSCVSESWLCDGELDCSDGSDETPDLCSRQVKMRCPVNHLQCPGTHRCVHFSKLCNGVRDCEDSYDEGVHCRELVGSCQERSCQFDCVVMRNGTSCFCAEGFELEDDGRRCRDRDECRDYGTCSQICMNTQGSYRCACTDGFSLQANRRSCKAKTDPGDKPPVLITANMNSISLIYLNGSSMPNLKSMETNGTQILDFIYREESLCWLSTAEHVGQLWCARVTKLKGFSEKHQIRIGQSLQNVEHMAVDWLTGNFYFVDRVNDRIFACSEHGDACVTIIDLDIQNPKGLALDPIMGKLFFTDYGTVAKVERCNMDGSNRTRIVEHRTEQPTTVTLDLVKKLVYWADAYLDYIEVVDYNGKNRHTIIQGDSVSHLYGLALFEDYLFATCSEPSRESKVDVLRINRFNTSDVNTIATLESARTVRVYHRLAQPTVRTHACSPDLQGRKGGCSHVCLLSQHYKSRVCRCRTGHVLSSDGKSCKKPKNELFLFYGKGRPGVIRGLDMNIKSGDEPLIQIEGLVSPRALDFHAESGYIYFADTTSFLIGRQKVDGTGRETILKDELDNVEGISVDWIGNNLFWTNDGYRKTINVARLDRPSQTRKTLLEGNMSHPRAIVVDPLNGWMYWTDWEEDELIDSRGRIEKAWMDGSHRQIFVTSNMLWPNGLTLDHSSNAMYWCDAYYDHIEKIYLNGSHRTVVYSGNELNHPFGIAHYQNYVFWTDYMNASIFRLDLSSNDVALMRAERPPLFGIQVYDPQSQKGNNQCSENHGGCSPSALCLATPAGFVCACADGQHLEKDNISCTSPSEVTKTKRCGPAEFQCRNQRCIQLSWKCDADDDCSDGSDEEPHLCSNRSCPADQFKCLNNRCIPKRWLCDGTDDCGSNEDESNRTCSAQTCQPGQFACQNGRCIPENWRCDRDDDCGDQSDESSSCDFPTCEPLTHFSCTNGKCISVKWHCDSEDDCGDGSDEVGCVHACSVAQFQCSSGKCIPEHWMCDGDNDCGDLSDENATCSRTALSTATDCGDKEFRCRGDRTCVPEIWRCDGDKDCEDGSDEFACEGAKRMCDHNAKFTCKVSGKCISKDWVCDGDIDCEDQSDEEGCEVSVCKPPKFPCANDTSVCLSPERICNGWRDCADNSDEGPYCDECSVRKGGCSHECAVAPGKGVVCSCPPGFQIASDGRTCEVLDYCTKHLRCSQVCEQHKNTVKCSCYPGWSLGPDGDSCHSTDPFEAFIIFSIRHEIRRINLQRGDYSLLVPGLRNTIALDFHYSQSLLYWTDVVEDKIYRGKLSDSGGVSSVEVVVQHGLATPEGLAVDWIAGNLYWIDSNLDQIEVAKMNGDLRTTLIAGGMEHPRAIAVDPGQGALFWTDWDATFPRIEGASMSGDRRHVIFEDMDTGAWPNGLTLDHMERRIVWTDARSDAIYSALYDGTGLIEILRGHEFLSHPFAVSLFGGNVYWTDWRTNTLTKANKWTGANVTVIQKTSAQPFDLEIYHPSRQPQTCINP</sequence>
<feature type="repeat" description="LDL-receptor class B" evidence="15">
    <location>
        <begin position="561"/>
        <end position="603"/>
    </location>
</feature>
<evidence type="ECO:0000256" key="7">
    <source>
        <dbReference type="ARBA" id="ARBA00022737"/>
    </source>
</evidence>
<feature type="disulfide bond" evidence="14">
    <location>
        <begin position="888"/>
        <end position="906"/>
    </location>
</feature>
<feature type="disulfide bond" evidence="14">
    <location>
        <begin position="982"/>
        <end position="997"/>
    </location>
</feature>
<dbReference type="FunFam" id="4.10.400.10:FF:000002">
    <property type="entry name" value="Low-density lipoprotein receptor-related protein 1"/>
    <property type="match status" value="1"/>
</dbReference>
<comment type="similarity">
    <text evidence="2">Belongs to the LDLR family.</text>
</comment>
<comment type="caution">
    <text evidence="14">Lacks conserved residue(s) required for the propagation of feature annotation.</text>
</comment>
<dbReference type="InterPro" id="IPR001881">
    <property type="entry name" value="EGF-like_Ca-bd_dom"/>
</dbReference>
<keyword evidence="4" id="KW-0254">Endocytosis</keyword>
<dbReference type="GO" id="GO:0005041">
    <property type="term" value="F:low-density lipoprotein particle receptor activity"/>
    <property type="evidence" value="ECO:0007669"/>
    <property type="project" value="TreeGrafter"/>
</dbReference>
<dbReference type="PROSITE" id="PS00010">
    <property type="entry name" value="ASX_HYDROXYL"/>
    <property type="match status" value="1"/>
</dbReference>
<feature type="repeat" description="LDL-receptor class B" evidence="15">
    <location>
        <begin position="1384"/>
        <end position="1430"/>
    </location>
</feature>
<evidence type="ECO:0000256" key="3">
    <source>
        <dbReference type="ARBA" id="ARBA00022536"/>
    </source>
</evidence>
<evidence type="ECO:0000256" key="15">
    <source>
        <dbReference type="PROSITE-ProRule" id="PRU00461"/>
    </source>
</evidence>
<feature type="repeat" description="LDL-receptor class B" evidence="15">
    <location>
        <begin position="650"/>
        <end position="699"/>
    </location>
</feature>
<dbReference type="FunFam" id="2.120.10.30:FF:000241">
    <property type="entry name" value="Low-density lipoprotein receptor-related protein 6"/>
    <property type="match status" value="1"/>
</dbReference>
<dbReference type="SMART" id="SM00135">
    <property type="entry name" value="LY"/>
    <property type="match status" value="13"/>
</dbReference>
<keyword evidence="13" id="KW-0325">Glycoprotein</keyword>
<keyword evidence="6" id="KW-0732">Signal</keyword>
<dbReference type="PROSITE" id="PS51120">
    <property type="entry name" value="LDLRB"/>
    <property type="match status" value="9"/>
</dbReference>
<keyword evidence="12 17" id="KW-0675">Receptor</keyword>
<evidence type="ECO:0000313" key="18">
    <source>
        <dbReference type="Proteomes" id="UP001059041"/>
    </source>
</evidence>
<keyword evidence="7" id="KW-0677">Repeat</keyword>
<dbReference type="GO" id="GO:0005886">
    <property type="term" value="C:plasma membrane"/>
    <property type="evidence" value="ECO:0007669"/>
    <property type="project" value="TreeGrafter"/>
</dbReference>
<dbReference type="SUPFAM" id="SSF57196">
    <property type="entry name" value="EGF/Laminin"/>
    <property type="match status" value="5"/>
</dbReference>
<dbReference type="SUPFAM" id="SSF57424">
    <property type="entry name" value="LDL receptor-like module"/>
    <property type="match status" value="10"/>
</dbReference>
<dbReference type="FunFam" id="2.120.10.30:FF:000014">
    <property type="entry name" value="Low-density lipoprotein receptor-related protein 1"/>
    <property type="match status" value="1"/>
</dbReference>
<keyword evidence="11 14" id="KW-1015">Disulfide bond</keyword>
<keyword evidence="17" id="KW-0449">Lipoprotein</keyword>
<evidence type="ECO:0000256" key="4">
    <source>
        <dbReference type="ARBA" id="ARBA00022583"/>
    </source>
</evidence>
<feature type="repeat" description="LDL-receptor class B" evidence="15">
    <location>
        <begin position="1294"/>
        <end position="1340"/>
    </location>
</feature>
<dbReference type="FunFam" id="4.10.400.10:FF:000004">
    <property type="entry name" value="Low-density lipoprotein receptor-related protein 1"/>
    <property type="match status" value="2"/>
</dbReference>
<dbReference type="GO" id="GO:0005509">
    <property type="term" value="F:calcium ion binding"/>
    <property type="evidence" value="ECO:0007669"/>
    <property type="project" value="InterPro"/>
</dbReference>
<dbReference type="InterPro" id="IPR000742">
    <property type="entry name" value="EGF"/>
</dbReference>
<feature type="disulfide bond" evidence="14">
    <location>
        <begin position="881"/>
        <end position="893"/>
    </location>
</feature>
<feature type="repeat" description="LDL-receptor class B" evidence="15">
    <location>
        <begin position="326"/>
        <end position="369"/>
    </location>
</feature>
<evidence type="ECO:0000256" key="11">
    <source>
        <dbReference type="ARBA" id="ARBA00023157"/>
    </source>
</evidence>
<keyword evidence="10" id="KW-0472">Membrane</keyword>
<evidence type="ECO:0000256" key="10">
    <source>
        <dbReference type="ARBA" id="ARBA00023136"/>
    </source>
</evidence>
<dbReference type="Pfam" id="PF00057">
    <property type="entry name" value="Ldl_recept_a"/>
    <property type="match status" value="9"/>
</dbReference>
<dbReference type="InterPro" id="IPR018097">
    <property type="entry name" value="EGF_Ca-bd_CS"/>
</dbReference>
<evidence type="ECO:0000259" key="16">
    <source>
        <dbReference type="PROSITE" id="PS01186"/>
    </source>
</evidence>
<evidence type="ECO:0000256" key="1">
    <source>
        <dbReference type="ARBA" id="ARBA00004479"/>
    </source>
</evidence>
<dbReference type="InterPro" id="IPR011042">
    <property type="entry name" value="6-blade_b-propeller_TolB-like"/>
</dbReference>
<dbReference type="Gene3D" id="2.10.25.10">
    <property type="entry name" value="Laminin"/>
    <property type="match status" value="5"/>
</dbReference>
<dbReference type="SMART" id="SM00192">
    <property type="entry name" value="LDLa"/>
    <property type="match status" value="10"/>
</dbReference>
<feature type="disulfide bond" evidence="14">
    <location>
        <begin position="929"/>
        <end position="947"/>
    </location>
</feature>
<evidence type="ECO:0000256" key="5">
    <source>
        <dbReference type="ARBA" id="ARBA00022692"/>
    </source>
</evidence>
<dbReference type="GO" id="GO:0006897">
    <property type="term" value="P:endocytosis"/>
    <property type="evidence" value="ECO:0007669"/>
    <property type="project" value="UniProtKB-KW"/>
</dbReference>
<dbReference type="Pfam" id="PF14670">
    <property type="entry name" value="FXa_inhibition"/>
    <property type="match status" value="2"/>
</dbReference>
<dbReference type="InterPro" id="IPR002172">
    <property type="entry name" value="LDrepeatLR_classA_rpt"/>
</dbReference>
<dbReference type="SUPFAM" id="SSF63825">
    <property type="entry name" value="YWTD domain"/>
    <property type="match status" value="3"/>
</dbReference>
<evidence type="ECO:0000256" key="13">
    <source>
        <dbReference type="ARBA" id="ARBA00023180"/>
    </source>
</evidence>
<feature type="disulfide bond" evidence="14">
    <location>
        <begin position="1001"/>
        <end position="1013"/>
    </location>
</feature>
<dbReference type="PROSITE" id="PS01209">
    <property type="entry name" value="LDLRA_1"/>
    <property type="match status" value="6"/>
</dbReference>
<dbReference type="InterPro" id="IPR000033">
    <property type="entry name" value="LDLR_classB_rpt"/>
</dbReference>
<feature type="disulfide bond" evidence="14">
    <location>
        <begin position="1110"/>
        <end position="1125"/>
    </location>
</feature>
<keyword evidence="9" id="KW-1133">Transmembrane helix</keyword>
<feature type="disulfide bond" evidence="14">
    <location>
        <begin position="970"/>
        <end position="988"/>
    </location>
</feature>
<keyword evidence="5" id="KW-0812">Transmembrane</keyword>
<dbReference type="EMBL" id="JAFHDT010000025">
    <property type="protein sequence ID" value="KAI7791132.1"/>
    <property type="molecule type" value="Genomic_DNA"/>
</dbReference>
<dbReference type="FunFam" id="2.10.25.10:FF:000009">
    <property type="entry name" value="Low-density lipoprotein receptor isoform 1"/>
    <property type="match status" value="1"/>
</dbReference>
<dbReference type="FunFam" id="2.10.25.10:FF:000129">
    <property type="entry name" value="Low-density lipoprotein receptor-related protein 1"/>
    <property type="match status" value="1"/>
</dbReference>
<dbReference type="GO" id="GO:0043235">
    <property type="term" value="C:receptor complex"/>
    <property type="evidence" value="ECO:0007669"/>
    <property type="project" value="TreeGrafter"/>
</dbReference>
<feature type="repeat" description="LDL-receptor class B" evidence="15">
    <location>
        <begin position="604"/>
        <end position="649"/>
    </location>
</feature>
<dbReference type="FunFam" id="2.120.10.30:FF:000009">
    <property type="entry name" value="Putative low-density lipoprotein receptor-related protein 1B"/>
    <property type="match status" value="1"/>
</dbReference>
<dbReference type="Pfam" id="PF07645">
    <property type="entry name" value="EGF_CA"/>
    <property type="match status" value="1"/>
</dbReference>
<dbReference type="InterPro" id="IPR051221">
    <property type="entry name" value="LDLR-related"/>
</dbReference>
<dbReference type="Gene3D" id="4.10.400.10">
    <property type="entry name" value="Low-density Lipoprotein Receptor"/>
    <property type="match status" value="10"/>
</dbReference>
<feature type="disulfide bond" evidence="14">
    <location>
        <begin position="840"/>
        <end position="852"/>
    </location>
</feature>
<evidence type="ECO:0000313" key="17">
    <source>
        <dbReference type="EMBL" id="KAI7791132.1"/>
    </source>
</evidence>
<dbReference type="CDD" id="cd00112">
    <property type="entry name" value="LDLa"/>
    <property type="match status" value="9"/>
</dbReference>
<feature type="repeat" description="LDL-receptor class B" evidence="15">
    <location>
        <begin position="1341"/>
        <end position="1383"/>
    </location>
</feature>
<dbReference type="PRINTS" id="PR00261">
    <property type="entry name" value="LDLRECEPTOR"/>
</dbReference>
<evidence type="ECO:0000256" key="12">
    <source>
        <dbReference type="ARBA" id="ARBA00023170"/>
    </source>
</evidence>
<feature type="repeat" description="LDL-receptor class B" evidence="15">
    <location>
        <begin position="700"/>
        <end position="743"/>
    </location>
</feature>
<accession>A0A9W7W8C8</accession>
<gene>
    <name evidence="17" type="ORF">IRJ41_010177</name>
</gene>
<dbReference type="InterPro" id="IPR000152">
    <property type="entry name" value="EGF-type_Asp/Asn_hydroxyl_site"/>
</dbReference>
<feature type="disulfide bond" evidence="14">
    <location>
        <begin position="922"/>
        <end position="934"/>
    </location>
</feature>
<dbReference type="Gene3D" id="2.120.10.30">
    <property type="entry name" value="TolB, C-terminal domain"/>
    <property type="match status" value="3"/>
</dbReference>
<reference evidence="17" key="1">
    <citation type="submission" date="2021-02" db="EMBL/GenBank/DDBJ databases">
        <title>Comparative genomics reveals that relaxation of natural selection precedes convergent phenotypic evolution of cavefish.</title>
        <authorList>
            <person name="Peng Z."/>
        </authorList>
    </citation>
    <scope>NUCLEOTIDE SEQUENCE</scope>
    <source>
        <tissue evidence="17">Muscle</tissue>
    </source>
</reference>
<keyword evidence="3" id="KW-0245">EGF-like domain</keyword>
<dbReference type="Proteomes" id="UP001059041">
    <property type="component" value="Linkage Group LG25"/>
</dbReference>
<evidence type="ECO:0000256" key="9">
    <source>
        <dbReference type="ARBA" id="ARBA00022989"/>
    </source>
</evidence>
<evidence type="ECO:0000256" key="8">
    <source>
        <dbReference type="ARBA" id="ARBA00022837"/>
    </source>
</evidence>
<dbReference type="PROSITE" id="PS50068">
    <property type="entry name" value="LDLRA_2"/>
    <property type="match status" value="10"/>
</dbReference>
<name>A0A9W7W8C8_TRIRA</name>
<keyword evidence="18" id="KW-1185">Reference proteome</keyword>
<dbReference type="SMART" id="SM00181">
    <property type="entry name" value="EGF"/>
    <property type="match status" value="7"/>
</dbReference>
<dbReference type="PANTHER" id="PTHR22722:SF5">
    <property type="entry name" value="LOW-DENSITY LIPOPROTEIN RECEPTOR-RELATED PROTEIN 1B"/>
    <property type="match status" value="1"/>
</dbReference>
<dbReference type="InterPro" id="IPR023415">
    <property type="entry name" value="LDLR_class-A_CS"/>
</dbReference>
<dbReference type="FunFam" id="4.10.400.10:FF:000001">
    <property type="entry name" value="Low-density lipoprotein receptor-related protein 1"/>
    <property type="match status" value="1"/>
</dbReference>
<dbReference type="PROSITE" id="PS01187">
    <property type="entry name" value="EGF_CA"/>
    <property type="match status" value="1"/>
</dbReference>
<feature type="disulfide bond" evidence="14">
    <location>
        <begin position="1008"/>
        <end position="1026"/>
    </location>
</feature>
<feature type="disulfide bond" evidence="14">
    <location>
        <begin position="1067"/>
        <end position="1082"/>
    </location>
</feature>
<evidence type="ECO:0000256" key="6">
    <source>
        <dbReference type="ARBA" id="ARBA00022729"/>
    </source>
</evidence>
<dbReference type="PROSITE" id="PS01186">
    <property type="entry name" value="EGF_2"/>
    <property type="match status" value="1"/>
</dbReference>
<organism evidence="17 18">
    <name type="scientific">Triplophysa rosa</name>
    <name type="common">Cave loach</name>
    <dbReference type="NCBI Taxonomy" id="992332"/>
    <lineage>
        <taxon>Eukaryota</taxon>
        <taxon>Metazoa</taxon>
        <taxon>Chordata</taxon>
        <taxon>Craniata</taxon>
        <taxon>Vertebrata</taxon>
        <taxon>Euteleostomi</taxon>
        <taxon>Actinopterygii</taxon>
        <taxon>Neopterygii</taxon>
        <taxon>Teleostei</taxon>
        <taxon>Ostariophysi</taxon>
        <taxon>Cypriniformes</taxon>
        <taxon>Nemacheilidae</taxon>
        <taxon>Triplophysa</taxon>
    </lineage>
</organism>
<proteinExistence type="inferred from homology"/>
<protein>
    <submittedName>
        <fullName evidence="17">Low-density lipoprotein receptor-related protein 1B</fullName>
    </submittedName>
</protein>
<comment type="subcellular location">
    <subcellularLocation>
        <location evidence="1">Membrane</location>
        <topology evidence="1">Single-pass type I membrane protein</topology>
    </subcellularLocation>
</comment>
<dbReference type="PANTHER" id="PTHR22722">
    <property type="entry name" value="LOW-DENSITY LIPOPROTEIN RECEPTOR-RELATED PROTEIN 2-RELATED"/>
    <property type="match status" value="1"/>
</dbReference>
<feature type="domain" description="EGF-like" evidence="16">
    <location>
        <begin position="166"/>
        <end position="181"/>
    </location>
</feature>
<keyword evidence="8" id="KW-0106">Calcium</keyword>
<feature type="repeat" description="LDL-receptor class B" evidence="15">
    <location>
        <begin position="370"/>
        <end position="413"/>
    </location>
</feature>
<dbReference type="InterPro" id="IPR049883">
    <property type="entry name" value="NOTCH1_EGF-like"/>
</dbReference>
<dbReference type="FunFam" id="4.10.400.10:FF:000005">
    <property type="entry name" value="low-density lipoprotein receptor-related protein 1B"/>
    <property type="match status" value="2"/>
</dbReference>
<dbReference type="SMART" id="SM00179">
    <property type="entry name" value="EGF_CA"/>
    <property type="match status" value="3"/>
</dbReference>
<dbReference type="InterPro" id="IPR036055">
    <property type="entry name" value="LDL_receptor-like_sf"/>
</dbReference>
<comment type="caution">
    <text evidence="17">The sequence shown here is derived from an EMBL/GenBank/DDBJ whole genome shotgun (WGS) entry which is preliminary data.</text>
</comment>
<feature type="disulfide bond" evidence="14">
    <location>
        <begin position="847"/>
        <end position="865"/>
    </location>
</feature>